<dbReference type="Pfam" id="PF13320">
    <property type="entry name" value="GH123_cat"/>
    <property type="match status" value="1"/>
</dbReference>
<accession>A0A852TCU9</accession>
<dbReference type="EMBL" id="JACCBX010000005">
    <property type="protein sequence ID" value="NYE05819.1"/>
    <property type="molecule type" value="Genomic_DNA"/>
</dbReference>
<protein>
    <recommendedName>
        <fullName evidence="1">Glycoside hydrolase 123 catalytic domain-containing protein</fullName>
    </recommendedName>
</protein>
<proteinExistence type="predicted"/>
<evidence type="ECO:0000259" key="1">
    <source>
        <dbReference type="Pfam" id="PF13320"/>
    </source>
</evidence>
<organism evidence="2 3">
    <name type="scientific">Neobacillus niacini</name>
    <dbReference type="NCBI Taxonomy" id="86668"/>
    <lineage>
        <taxon>Bacteria</taxon>
        <taxon>Bacillati</taxon>
        <taxon>Bacillota</taxon>
        <taxon>Bacilli</taxon>
        <taxon>Bacillales</taxon>
        <taxon>Bacillaceae</taxon>
        <taxon>Neobacillus</taxon>
    </lineage>
</organism>
<sequence>MIESNYSFETRCLSPLVKVFADEELTHPSFIQATSLRNEVFSFQIAYKFVGEPIKNINVDVQSDFQIPVRVRSVGLVPSEYPSFYDHDDQILRSTPGLYPDPLYPIGEEGMIGYPNQWRSVWVTVSVDNKDEPGLHKITIKFTNHHGDKMGEEKFILEVIPVELPEQQLIHTEWIHSDCLAVHYGVEVFSEKYWELVDSYIKTASDHGINMILTPLFTPPLDTDIGGERPTVQLVEVEKQADKYYFNFDKLTRWIDICLRRGIKYIEFSHFFTQWGANYAPKIIASIDGQKEKVFGWDTDASSDKYKSFLSQFLPQIAQYIKDKHLENQVYFHISDEPNLEHMESYKNASEIMLTYLSEFSIMDALSDYEFYKNGLVKIPIPATDHIEPFLNNGVPNLWTYYCNAQYKQVSNRFLNFPSVRTRIIGYQLYKHDIKGFLHWGYNFWFSQYSHKAIDPFKNTDADISFPSGDAFLVYPGEDGPIESIRLEVFFDALQDLRALQLLESLIGKNEVIELVEGQLEGPITFKEYPWNSEWLLGIREQINRKITKSLNLKITRETS</sequence>
<reference evidence="3" key="1">
    <citation type="submission" date="2020-07" db="EMBL/GenBank/DDBJ databases">
        <authorList>
            <person name="Partida-Martinez L."/>
            <person name="Huntemann M."/>
            <person name="Clum A."/>
            <person name="Wang J."/>
            <person name="Palaniappan K."/>
            <person name="Ritter S."/>
            <person name="Chen I.-M."/>
            <person name="Stamatis D."/>
            <person name="Reddy T."/>
            <person name="O'Malley R."/>
            <person name="Daum C."/>
            <person name="Shapiro N."/>
            <person name="Ivanova N."/>
            <person name="Kyrpides N."/>
            <person name="Woyke T."/>
        </authorList>
    </citation>
    <scope>NUCLEOTIDE SEQUENCE [LARGE SCALE GENOMIC DNA]</scope>
    <source>
        <strain evidence="3">AT2.8</strain>
    </source>
</reference>
<dbReference type="Proteomes" id="UP000548423">
    <property type="component" value="Unassembled WGS sequence"/>
</dbReference>
<dbReference type="Gene3D" id="3.20.20.80">
    <property type="entry name" value="Glycosidases"/>
    <property type="match status" value="1"/>
</dbReference>
<gene>
    <name evidence="2" type="ORF">F4694_002594</name>
</gene>
<dbReference type="AlphaFoldDB" id="A0A852TCU9"/>
<dbReference type="SUPFAM" id="SSF51445">
    <property type="entry name" value="(Trans)glycosidases"/>
    <property type="match status" value="1"/>
</dbReference>
<dbReference type="InterPro" id="IPR025150">
    <property type="entry name" value="GH123_cat"/>
</dbReference>
<reference evidence="3" key="2">
    <citation type="submission" date="2020-08" db="EMBL/GenBank/DDBJ databases">
        <title>The Agave Microbiome: Exploring the role of microbial communities in plant adaptations to desert environments.</title>
        <authorList>
            <person name="Partida-Martinez L.P."/>
        </authorList>
    </citation>
    <scope>NUCLEOTIDE SEQUENCE [LARGE SCALE GENOMIC DNA]</scope>
    <source>
        <strain evidence="3">AT2.8</strain>
    </source>
</reference>
<comment type="caution">
    <text evidence="2">The sequence shown here is derived from an EMBL/GenBank/DDBJ whole genome shotgun (WGS) entry which is preliminary data.</text>
</comment>
<evidence type="ECO:0000313" key="3">
    <source>
        <dbReference type="Proteomes" id="UP000548423"/>
    </source>
</evidence>
<feature type="domain" description="Glycoside hydrolase 123 catalytic" evidence="1">
    <location>
        <begin position="174"/>
        <end position="503"/>
    </location>
</feature>
<dbReference type="InterPro" id="IPR017853">
    <property type="entry name" value="GH"/>
</dbReference>
<name>A0A852TCU9_9BACI</name>
<evidence type="ECO:0000313" key="2">
    <source>
        <dbReference type="EMBL" id="NYE05819.1"/>
    </source>
</evidence>